<name>A0ABU3P4B7_9FIRM</name>
<sequence length="317" mass="33328">MTPIAAVIGTIFMDCKGFAKQKYNPAGRNLGSVKFVHGGVGRNVAENLANLGIDTRFVASVDRSGIGREITARLAQAGVCTQSVVETDTRGMGLWLAVMDDTGDLAGSISQMPDLHHLENHIGKNGAEIVRNAGHIVLELDLNAHITNKVLSLAREQGRPVYGIPGNLSVIMSHPDILGQLDCFICNNIEAERLIGVPLPADDIASLEWELARFVAAKGLGGMVITLGSAGSVYYDAVKGTAGHQPVFPVTVIDTSGAGDAFFSGTVMGLMRGLPLKEAVVCGTKVASWTVQSDENTCRDLGAKLAADPVLKELLAG</sequence>
<keyword evidence="5" id="KW-1185">Reference proteome</keyword>
<dbReference type="InterPro" id="IPR011611">
    <property type="entry name" value="PfkB_dom"/>
</dbReference>
<dbReference type="RefSeq" id="WP_413782318.1">
    <property type="nucleotide sequence ID" value="NZ_JAUOZS010000001.1"/>
</dbReference>
<dbReference type="GO" id="GO:0016301">
    <property type="term" value="F:kinase activity"/>
    <property type="evidence" value="ECO:0007669"/>
    <property type="project" value="UniProtKB-KW"/>
</dbReference>
<dbReference type="SUPFAM" id="SSF53613">
    <property type="entry name" value="Ribokinase-like"/>
    <property type="match status" value="1"/>
</dbReference>
<evidence type="ECO:0000313" key="4">
    <source>
        <dbReference type="EMBL" id="MDT8903877.1"/>
    </source>
</evidence>
<dbReference type="Pfam" id="PF00294">
    <property type="entry name" value="PfkB"/>
    <property type="match status" value="1"/>
</dbReference>
<evidence type="ECO:0000256" key="1">
    <source>
        <dbReference type="ARBA" id="ARBA00022679"/>
    </source>
</evidence>
<dbReference type="InterPro" id="IPR029056">
    <property type="entry name" value="Ribokinase-like"/>
</dbReference>
<feature type="domain" description="Carbohydrate kinase PfkB" evidence="3">
    <location>
        <begin position="6"/>
        <end position="293"/>
    </location>
</feature>
<reference evidence="4 5" key="1">
    <citation type="submission" date="2023-07" db="EMBL/GenBank/DDBJ databases">
        <title>The novel representative of Negativicutes class, Anaeroselena agilis gen. nov. sp. nov.</title>
        <authorList>
            <person name="Prokofeva M.I."/>
            <person name="Elcheninov A.G."/>
            <person name="Klyukina A."/>
            <person name="Kublanov I.V."/>
            <person name="Frolov E.N."/>
            <person name="Podosokorskaya O.A."/>
        </authorList>
    </citation>
    <scope>NUCLEOTIDE SEQUENCE [LARGE SCALE GENOMIC DNA]</scope>
    <source>
        <strain evidence="4 5">4137-cl</strain>
    </source>
</reference>
<dbReference type="PRINTS" id="PR00990">
    <property type="entry name" value="RIBOKINASE"/>
</dbReference>
<dbReference type="PANTHER" id="PTHR10584:SF166">
    <property type="entry name" value="RIBOKINASE"/>
    <property type="match status" value="1"/>
</dbReference>
<dbReference type="Gene3D" id="3.40.1190.20">
    <property type="match status" value="1"/>
</dbReference>
<evidence type="ECO:0000256" key="2">
    <source>
        <dbReference type="ARBA" id="ARBA00022777"/>
    </source>
</evidence>
<dbReference type="PANTHER" id="PTHR10584">
    <property type="entry name" value="SUGAR KINASE"/>
    <property type="match status" value="1"/>
</dbReference>
<comment type="caution">
    <text evidence="4">The sequence shown here is derived from an EMBL/GenBank/DDBJ whole genome shotgun (WGS) entry which is preliminary data.</text>
</comment>
<dbReference type="Proteomes" id="UP001254848">
    <property type="component" value="Unassembled WGS sequence"/>
</dbReference>
<accession>A0ABU3P4B7</accession>
<evidence type="ECO:0000313" key="5">
    <source>
        <dbReference type="Proteomes" id="UP001254848"/>
    </source>
</evidence>
<dbReference type="InterPro" id="IPR002139">
    <property type="entry name" value="Ribo/fructo_kinase"/>
</dbReference>
<proteinExistence type="predicted"/>
<protein>
    <submittedName>
        <fullName evidence="4">PfkB family carbohydrate kinase</fullName>
    </submittedName>
</protein>
<evidence type="ECO:0000259" key="3">
    <source>
        <dbReference type="Pfam" id="PF00294"/>
    </source>
</evidence>
<organism evidence="4 5">
    <name type="scientific">Anaeroselena agilis</name>
    <dbReference type="NCBI Taxonomy" id="3063788"/>
    <lineage>
        <taxon>Bacteria</taxon>
        <taxon>Bacillati</taxon>
        <taxon>Bacillota</taxon>
        <taxon>Negativicutes</taxon>
        <taxon>Acetonemataceae</taxon>
        <taxon>Anaeroselena</taxon>
    </lineage>
</organism>
<keyword evidence="2 4" id="KW-0418">Kinase</keyword>
<gene>
    <name evidence="4" type="ORF">Q4T40_21815</name>
</gene>
<keyword evidence="1" id="KW-0808">Transferase</keyword>
<dbReference type="EMBL" id="JAUOZS010000001">
    <property type="protein sequence ID" value="MDT8903877.1"/>
    <property type="molecule type" value="Genomic_DNA"/>
</dbReference>